<evidence type="ECO:0000313" key="3">
    <source>
        <dbReference type="Proteomes" id="UP001497644"/>
    </source>
</evidence>
<feature type="compositionally biased region" description="Basic and acidic residues" evidence="1">
    <location>
        <begin position="10"/>
        <end position="22"/>
    </location>
</feature>
<proteinExistence type="predicted"/>
<evidence type="ECO:0000313" key="2">
    <source>
        <dbReference type="EMBL" id="CAL1677876.1"/>
    </source>
</evidence>
<dbReference type="SUPFAM" id="SSF51905">
    <property type="entry name" value="FAD/NAD(P)-binding domain"/>
    <property type="match status" value="1"/>
</dbReference>
<accession>A0AAV2NER6</accession>
<dbReference type="Gene3D" id="3.50.50.60">
    <property type="entry name" value="FAD/NAD(P)-binding domain"/>
    <property type="match status" value="1"/>
</dbReference>
<name>A0AAV2NER6_9HYME</name>
<organism evidence="2 3">
    <name type="scientific">Lasius platythorax</name>
    <dbReference type="NCBI Taxonomy" id="488582"/>
    <lineage>
        <taxon>Eukaryota</taxon>
        <taxon>Metazoa</taxon>
        <taxon>Ecdysozoa</taxon>
        <taxon>Arthropoda</taxon>
        <taxon>Hexapoda</taxon>
        <taxon>Insecta</taxon>
        <taxon>Pterygota</taxon>
        <taxon>Neoptera</taxon>
        <taxon>Endopterygota</taxon>
        <taxon>Hymenoptera</taxon>
        <taxon>Apocrita</taxon>
        <taxon>Aculeata</taxon>
        <taxon>Formicoidea</taxon>
        <taxon>Formicidae</taxon>
        <taxon>Formicinae</taxon>
        <taxon>Lasius</taxon>
        <taxon>Lasius</taxon>
    </lineage>
</organism>
<evidence type="ECO:0000256" key="1">
    <source>
        <dbReference type="SAM" id="MobiDB-lite"/>
    </source>
</evidence>
<feature type="region of interest" description="Disordered" evidence="1">
    <location>
        <begin position="1"/>
        <end position="28"/>
    </location>
</feature>
<dbReference type="Proteomes" id="UP001497644">
    <property type="component" value="Chromosome 13"/>
</dbReference>
<dbReference type="PANTHER" id="PTHR15192">
    <property type="entry name" value="PROTEIN CBG05349"/>
    <property type="match status" value="1"/>
</dbReference>
<dbReference type="PANTHER" id="PTHR15192:SF8">
    <property type="entry name" value="FAD_NAD(P)-BINDING DOMAIN-CONTAINING PROTEIN"/>
    <property type="match status" value="1"/>
</dbReference>
<reference evidence="2" key="1">
    <citation type="submission" date="2024-04" db="EMBL/GenBank/DDBJ databases">
        <authorList>
            <consortium name="Molecular Ecology Group"/>
        </authorList>
    </citation>
    <scope>NUCLEOTIDE SEQUENCE</scope>
</reference>
<protein>
    <recommendedName>
        <fullName evidence="4">Oxidative stress-induced growth inhibitor 1</fullName>
    </recommendedName>
</protein>
<sequence length="612" mass="67757">MGYDSVDEQQENRRIEQTEQHSNRPMSVNRSESVYIGDAKKMQNGFKIDDNDVIYKDVVIIGNGPSGICLSYMLAGNWPYYTGEPHPGDDMLTARLRFCTTNTGSEDRGDAHSDDVVAKNRRHCGKSGRIQGGGGLARSTRCKLECLSSGIEGRGGGRPLALLMDHLQHPCVDAGLDVASLLDWRSADEYPEHRVVDHVVLGKGQPGGAWQSMDPNVLTISLSRWMSLPDLDLRHWEKLIEAEQIQEPVLTTANIYTRPEELSVCKASSRISVGTVAAYYKDYVRRKGLKQYFRCGTTVTSVRSDSDSPESKGGYNWIVDGYENKSGKRFRYRCKRAVLATGTTDLSNHLGIPGEDTHPEWVTHDLNDLETRLGRLVSERGETDVGSTDEQMLPVLVVGAGLSAADAIMAARFRGIPVLHAFRNSSNEWGKETAERITISYDRLQWLPNSIYPEYHKVYEMMADGGTNYPLYKSLPGYTLVSLCENREDENMNTRRTVTFSAPDGQLHMFEVSVAAILIGYKPDLSYLEGNGIGLGKLADKPIDSKSNPIEIDDFTYEVIKAPTKGLYALGPLAGNNFVRFVLGGALGILAHILCTTTSERSVSRSREPIVS</sequence>
<dbReference type="AlphaFoldDB" id="A0AAV2NER6"/>
<evidence type="ECO:0008006" key="4">
    <source>
        <dbReference type="Google" id="ProtNLM"/>
    </source>
</evidence>
<keyword evidence="3" id="KW-1185">Reference proteome</keyword>
<dbReference type="InterPro" id="IPR036188">
    <property type="entry name" value="FAD/NAD-bd_sf"/>
</dbReference>
<dbReference type="InterPro" id="IPR029731">
    <property type="entry name" value="OSGIN1/2"/>
</dbReference>
<gene>
    <name evidence="2" type="ORF">LPLAT_LOCUS3821</name>
</gene>
<dbReference type="EMBL" id="OZ034836">
    <property type="protein sequence ID" value="CAL1677876.1"/>
    <property type="molecule type" value="Genomic_DNA"/>
</dbReference>